<dbReference type="CDD" id="cd03499">
    <property type="entry name" value="SQR_TypeC_SdhC"/>
    <property type="match status" value="1"/>
</dbReference>
<dbReference type="Gene3D" id="1.20.1300.10">
    <property type="entry name" value="Fumarate reductase/succinate dehydrogenase, transmembrane subunit"/>
    <property type="match status" value="1"/>
</dbReference>
<evidence type="ECO:0000256" key="1">
    <source>
        <dbReference type="ARBA" id="ARBA00004141"/>
    </source>
</evidence>
<keyword evidence="2" id="KW-0349">Heme</keyword>
<protein>
    <submittedName>
        <fullName evidence="9">Succinate dehydrogenase cytochrome b560 subunit</fullName>
    </submittedName>
</protein>
<gene>
    <name evidence="9" type="ORF">BCR35DRAFT_306773</name>
</gene>
<dbReference type="PANTHER" id="PTHR10978:SF5">
    <property type="entry name" value="SUCCINATE DEHYDROGENASE CYTOCHROME B560 SUBUNIT, MITOCHONDRIAL"/>
    <property type="match status" value="1"/>
</dbReference>
<comment type="caution">
    <text evidence="9">The sequence shown here is derived from an EMBL/GenBank/DDBJ whole genome shotgun (WGS) entry which is preliminary data.</text>
</comment>
<dbReference type="InterPro" id="IPR034804">
    <property type="entry name" value="SQR/QFR_C/D"/>
</dbReference>
<keyword evidence="10" id="KW-1185">Reference proteome</keyword>
<dbReference type="InParanoid" id="A0A1Y2ERY9"/>
<keyword evidence="6" id="KW-0408">Iron</keyword>
<evidence type="ECO:0000313" key="10">
    <source>
        <dbReference type="Proteomes" id="UP000193467"/>
    </source>
</evidence>
<sequence>MSLQNSSRQLLRGQALRRSILRPSAVLPSRDITTQSLTPEQNLELLNHQRSLRPNSPWHIYQPQLTSISSLANRATGAGLSAAFYALFVGHLVAPAVGIPFDSATLVQTFAEFPEWAKLGTKALIAGPASYHTLNGLRHLSWDTGRFMELKTSYAAGYAVMGATVVSTIGLLSL</sequence>
<dbReference type="GO" id="GO:0006121">
    <property type="term" value="P:mitochondrial electron transport, succinate to ubiquinone"/>
    <property type="evidence" value="ECO:0007669"/>
    <property type="project" value="TreeGrafter"/>
</dbReference>
<evidence type="ECO:0000256" key="7">
    <source>
        <dbReference type="ARBA" id="ARBA00023136"/>
    </source>
</evidence>
<dbReference type="STRING" id="106004.A0A1Y2ERY9"/>
<evidence type="ECO:0000256" key="3">
    <source>
        <dbReference type="ARBA" id="ARBA00022692"/>
    </source>
</evidence>
<evidence type="ECO:0000256" key="4">
    <source>
        <dbReference type="ARBA" id="ARBA00022723"/>
    </source>
</evidence>
<evidence type="ECO:0000256" key="2">
    <source>
        <dbReference type="ARBA" id="ARBA00022617"/>
    </source>
</evidence>
<dbReference type="PANTHER" id="PTHR10978">
    <property type="entry name" value="SUCCINATE DEHYDROGENASE CYTOCHROME B560 SUBUNIT"/>
    <property type="match status" value="1"/>
</dbReference>
<evidence type="ECO:0000256" key="6">
    <source>
        <dbReference type="ARBA" id="ARBA00023004"/>
    </source>
</evidence>
<dbReference type="InterPro" id="IPR014314">
    <property type="entry name" value="Succ_DH_cytb556"/>
</dbReference>
<evidence type="ECO:0000256" key="5">
    <source>
        <dbReference type="ARBA" id="ARBA00022989"/>
    </source>
</evidence>
<dbReference type="AlphaFoldDB" id="A0A1Y2ERY9"/>
<dbReference type="GO" id="GO:0006099">
    <property type="term" value="P:tricarboxylic acid cycle"/>
    <property type="evidence" value="ECO:0007669"/>
    <property type="project" value="InterPro"/>
</dbReference>
<dbReference type="Proteomes" id="UP000193467">
    <property type="component" value="Unassembled WGS sequence"/>
</dbReference>
<evidence type="ECO:0000256" key="8">
    <source>
        <dbReference type="SAM" id="Phobius"/>
    </source>
</evidence>
<name>A0A1Y2ERY9_9BASI</name>
<reference evidence="9 10" key="1">
    <citation type="submission" date="2016-07" db="EMBL/GenBank/DDBJ databases">
        <title>Pervasive Adenine N6-methylation of Active Genes in Fungi.</title>
        <authorList>
            <consortium name="DOE Joint Genome Institute"/>
            <person name="Mondo S.J."/>
            <person name="Dannebaum R.O."/>
            <person name="Kuo R.C."/>
            <person name="Labutti K."/>
            <person name="Haridas S."/>
            <person name="Kuo A."/>
            <person name="Salamov A."/>
            <person name="Ahrendt S.R."/>
            <person name="Lipzen A."/>
            <person name="Sullivan W."/>
            <person name="Andreopoulos W.B."/>
            <person name="Clum A."/>
            <person name="Lindquist E."/>
            <person name="Daum C."/>
            <person name="Ramamoorthy G.K."/>
            <person name="Gryganskyi A."/>
            <person name="Culley D."/>
            <person name="Magnuson J.K."/>
            <person name="James T.Y."/>
            <person name="O'Malley M.A."/>
            <person name="Stajich J.E."/>
            <person name="Spatafora J.W."/>
            <person name="Visel A."/>
            <person name="Grigoriev I.V."/>
        </authorList>
    </citation>
    <scope>NUCLEOTIDE SEQUENCE [LARGE SCALE GENOMIC DNA]</scope>
    <source>
        <strain evidence="9 10">62-1032</strain>
    </source>
</reference>
<keyword evidence="4" id="KW-0479">Metal-binding</keyword>
<keyword evidence="7 8" id="KW-0472">Membrane</keyword>
<keyword evidence="3 8" id="KW-0812">Transmembrane</keyword>
<evidence type="ECO:0000313" key="9">
    <source>
        <dbReference type="EMBL" id="ORY74309.1"/>
    </source>
</evidence>
<dbReference type="PROSITE" id="PS01001">
    <property type="entry name" value="SDH_CYT_2"/>
    <property type="match status" value="1"/>
</dbReference>
<dbReference type="Pfam" id="PF01127">
    <property type="entry name" value="Sdh_cyt"/>
    <property type="match status" value="1"/>
</dbReference>
<accession>A0A1Y2ERY9</accession>
<dbReference type="EMBL" id="MCGR01000042">
    <property type="protein sequence ID" value="ORY74309.1"/>
    <property type="molecule type" value="Genomic_DNA"/>
</dbReference>
<dbReference type="InterPro" id="IPR018495">
    <property type="entry name" value="Succ_DH_cyt_bsu_CS"/>
</dbReference>
<dbReference type="GO" id="GO:0016020">
    <property type="term" value="C:membrane"/>
    <property type="evidence" value="ECO:0007669"/>
    <property type="project" value="UniProtKB-SubCell"/>
</dbReference>
<dbReference type="FunCoup" id="A0A1Y2ERY9">
    <property type="interactions" value="188"/>
</dbReference>
<dbReference type="GO" id="GO:0009055">
    <property type="term" value="F:electron transfer activity"/>
    <property type="evidence" value="ECO:0007669"/>
    <property type="project" value="InterPro"/>
</dbReference>
<dbReference type="OrthoDB" id="588261at2759"/>
<proteinExistence type="predicted"/>
<dbReference type="InterPro" id="IPR000701">
    <property type="entry name" value="SuccDH_FuR_B_TM-su"/>
</dbReference>
<dbReference type="GO" id="GO:0046872">
    <property type="term" value="F:metal ion binding"/>
    <property type="evidence" value="ECO:0007669"/>
    <property type="project" value="UniProtKB-KW"/>
</dbReference>
<dbReference type="GO" id="GO:0005739">
    <property type="term" value="C:mitochondrion"/>
    <property type="evidence" value="ECO:0007669"/>
    <property type="project" value="GOC"/>
</dbReference>
<organism evidence="9 10">
    <name type="scientific">Leucosporidium creatinivorum</name>
    <dbReference type="NCBI Taxonomy" id="106004"/>
    <lineage>
        <taxon>Eukaryota</taxon>
        <taxon>Fungi</taxon>
        <taxon>Dikarya</taxon>
        <taxon>Basidiomycota</taxon>
        <taxon>Pucciniomycotina</taxon>
        <taxon>Microbotryomycetes</taxon>
        <taxon>Leucosporidiales</taxon>
        <taxon>Leucosporidium</taxon>
    </lineage>
</organism>
<dbReference type="SUPFAM" id="SSF81343">
    <property type="entry name" value="Fumarate reductase respiratory complex transmembrane subunits"/>
    <property type="match status" value="1"/>
</dbReference>
<feature type="transmembrane region" description="Helical" evidence="8">
    <location>
        <begin position="155"/>
        <end position="173"/>
    </location>
</feature>
<keyword evidence="5 8" id="KW-1133">Transmembrane helix</keyword>
<comment type="subcellular location">
    <subcellularLocation>
        <location evidence="1">Membrane</location>
        <topology evidence="1">Multi-pass membrane protein</topology>
    </subcellularLocation>
</comment>